<dbReference type="RefSeq" id="WP_085766456.1">
    <property type="nucleotide sequence ID" value="NZ_CP019344.1"/>
</dbReference>
<gene>
    <name evidence="2" type="ORF">BST97_06405</name>
</gene>
<evidence type="ECO:0000313" key="3">
    <source>
        <dbReference type="Proteomes" id="UP000193431"/>
    </source>
</evidence>
<evidence type="ECO:0000313" key="2">
    <source>
        <dbReference type="EMBL" id="ARN77655.1"/>
    </source>
</evidence>
<dbReference type="OrthoDB" id="821920at2"/>
<name>A0A1W6MJ73_9FLAO</name>
<dbReference type="AlphaFoldDB" id="A0A1W6MJ73"/>
<organism evidence="2 3">
    <name type="scientific">Nonlabens spongiae</name>
    <dbReference type="NCBI Taxonomy" id="331648"/>
    <lineage>
        <taxon>Bacteria</taxon>
        <taxon>Pseudomonadati</taxon>
        <taxon>Bacteroidota</taxon>
        <taxon>Flavobacteriia</taxon>
        <taxon>Flavobacteriales</taxon>
        <taxon>Flavobacteriaceae</taxon>
        <taxon>Nonlabens</taxon>
    </lineage>
</organism>
<accession>A0A1W6MJ73</accession>
<keyword evidence="1" id="KW-1133">Transmembrane helix</keyword>
<protein>
    <recommendedName>
        <fullName evidence="4">SGNH/GDSL hydrolase family protein</fullName>
    </recommendedName>
</protein>
<keyword evidence="1" id="KW-0812">Transmembrane</keyword>
<evidence type="ECO:0000256" key="1">
    <source>
        <dbReference type="SAM" id="Phobius"/>
    </source>
</evidence>
<dbReference type="EMBL" id="CP019344">
    <property type="protein sequence ID" value="ARN77655.1"/>
    <property type="molecule type" value="Genomic_DNA"/>
</dbReference>
<evidence type="ECO:0008006" key="4">
    <source>
        <dbReference type="Google" id="ProtNLM"/>
    </source>
</evidence>
<dbReference type="STRING" id="331648.BST97_06405"/>
<keyword evidence="1" id="KW-0472">Membrane</keyword>
<keyword evidence="3" id="KW-1185">Reference proteome</keyword>
<proteinExistence type="predicted"/>
<reference evidence="2 3" key="1">
    <citation type="submission" date="2016-11" db="EMBL/GenBank/DDBJ databases">
        <title>Trade-off between light-utilization and light-protection in marine flavobacteria.</title>
        <authorList>
            <person name="Kumagai Y."/>
        </authorList>
    </citation>
    <scope>NUCLEOTIDE SEQUENCE [LARGE SCALE GENOMIC DNA]</scope>
    <source>
        <strain evidence="2 3">JCM 13191</strain>
    </source>
</reference>
<feature type="transmembrane region" description="Helical" evidence="1">
    <location>
        <begin position="9"/>
        <end position="30"/>
    </location>
</feature>
<sequence>MKKFLIKCGIYLVALILISNLICFGLMFSLRNSSFYKPYFLTSNFQEGQVFDYVILGSSRGLTTLDSQQIDEELNTSGLNISMDDTDLKSHLLMLKHFAASGFRSKKVVLTLDQSNFIKIDSTLGNNDYRFAAYGYKDYVRTHYESYEEGTVKPLSRSGYLPMLSYSYYNLELIAPSLMAVAQPKKRNKFDGFGNYSYPTNRSIKKQEKIETVSARFSNPILDAIQKICQEQNMELIIYIAPYADREIVIGDNESNFKVINHSGILLNQEELFYDVIHVNKIGRQKATEYFIQELKLK</sequence>
<dbReference type="Proteomes" id="UP000193431">
    <property type="component" value="Chromosome"/>
</dbReference>